<comment type="subcellular location">
    <subcellularLocation>
        <location evidence="1">Cell membrane</location>
        <topology evidence="1">Multi-pass membrane protein</topology>
    </subcellularLocation>
</comment>
<dbReference type="Gene3D" id="1.20.950.20">
    <property type="entry name" value="Transmembrane di-heme cytochromes, Chain C"/>
    <property type="match status" value="1"/>
</dbReference>
<evidence type="ECO:0000256" key="3">
    <source>
        <dbReference type="ARBA" id="ARBA00022692"/>
    </source>
</evidence>
<dbReference type="OrthoDB" id="196472at2"/>
<dbReference type="InterPro" id="IPR051542">
    <property type="entry name" value="Hydrogenase_cytochrome"/>
</dbReference>
<dbReference type="PANTHER" id="PTHR30485">
    <property type="entry name" value="NI/FE-HYDROGENASE 1 B-TYPE CYTOCHROME SUBUNIT"/>
    <property type="match status" value="1"/>
</dbReference>
<dbReference type="GO" id="GO:0022904">
    <property type="term" value="P:respiratory electron transport chain"/>
    <property type="evidence" value="ECO:0007669"/>
    <property type="project" value="InterPro"/>
</dbReference>
<reference evidence="8 9" key="1">
    <citation type="submission" date="2018-01" db="EMBL/GenBank/DDBJ databases">
        <title>Whole genome sequencing of Histamine producing bacteria.</title>
        <authorList>
            <person name="Butler K."/>
        </authorList>
    </citation>
    <scope>NUCLEOTIDE SEQUENCE [LARGE SCALE GENOMIC DNA]</scope>
    <source>
        <strain evidence="8 9">DSM 100436</strain>
    </source>
</reference>
<sequence length="206" mass="22359">MKTQIWDLPTRLYHWLQAILFIGLAASGFSGHGPHLLLGLGLFCLLVWRLGWGIIGSETSRFKQFVRSPKTVINYFRGKANTKVGHNPAGGWMVVALLTTLLLQCLSGMLIAGLFDSLPLASTLLTDDMYTLAGTIHGLLARLLPMLVIAHLVAIAAYKVMKKPMVMAMITGKQFLPAPSAVKLASNRKALMLFIASVSVTMAIIA</sequence>
<comment type="caution">
    <text evidence="8">The sequence shown here is derived from an EMBL/GenBank/DDBJ whole genome shotgun (WGS) entry which is preliminary data.</text>
</comment>
<feature type="transmembrane region" description="Helical" evidence="6">
    <location>
        <begin position="12"/>
        <end position="30"/>
    </location>
</feature>
<dbReference type="SUPFAM" id="SSF81342">
    <property type="entry name" value="Transmembrane di-heme cytochromes"/>
    <property type="match status" value="1"/>
</dbReference>
<keyword evidence="2" id="KW-1003">Cell membrane</keyword>
<dbReference type="GO" id="GO:0005886">
    <property type="term" value="C:plasma membrane"/>
    <property type="evidence" value="ECO:0007669"/>
    <property type="project" value="UniProtKB-SubCell"/>
</dbReference>
<evidence type="ECO:0000313" key="8">
    <source>
        <dbReference type="EMBL" id="PSW21932.1"/>
    </source>
</evidence>
<feature type="transmembrane region" description="Helical" evidence="6">
    <location>
        <begin position="36"/>
        <end position="55"/>
    </location>
</feature>
<dbReference type="EMBL" id="PYMA01000001">
    <property type="protein sequence ID" value="PSW21932.1"/>
    <property type="molecule type" value="Genomic_DNA"/>
</dbReference>
<keyword evidence="3 6" id="KW-0812">Transmembrane</keyword>
<dbReference type="AlphaFoldDB" id="A0A2T3P0C4"/>
<dbReference type="Pfam" id="PF01292">
    <property type="entry name" value="Ni_hydr_CYTB"/>
    <property type="match status" value="1"/>
</dbReference>
<dbReference type="RefSeq" id="WP_036826087.1">
    <property type="nucleotide sequence ID" value="NZ_JGVO01000710.1"/>
</dbReference>
<evidence type="ECO:0000256" key="2">
    <source>
        <dbReference type="ARBA" id="ARBA00022475"/>
    </source>
</evidence>
<dbReference type="GO" id="GO:0009055">
    <property type="term" value="F:electron transfer activity"/>
    <property type="evidence" value="ECO:0007669"/>
    <property type="project" value="InterPro"/>
</dbReference>
<feature type="transmembrane region" description="Helical" evidence="6">
    <location>
        <begin position="92"/>
        <end position="115"/>
    </location>
</feature>
<evidence type="ECO:0000259" key="7">
    <source>
        <dbReference type="Pfam" id="PF01292"/>
    </source>
</evidence>
<proteinExistence type="predicted"/>
<evidence type="ECO:0000256" key="4">
    <source>
        <dbReference type="ARBA" id="ARBA00022989"/>
    </source>
</evidence>
<feature type="domain" description="Cytochrome b561 bacterial/Ni-hydrogenase" evidence="7">
    <location>
        <begin position="6"/>
        <end position="172"/>
    </location>
</feature>
<evidence type="ECO:0000256" key="6">
    <source>
        <dbReference type="SAM" id="Phobius"/>
    </source>
</evidence>
<protein>
    <submittedName>
        <fullName evidence="8">Hydrogenase</fullName>
    </submittedName>
</protein>
<feature type="transmembrane region" description="Helical" evidence="6">
    <location>
        <begin position="135"/>
        <end position="158"/>
    </location>
</feature>
<organism evidence="8 9">
    <name type="scientific">Photobacterium sanctipauli</name>
    <dbReference type="NCBI Taxonomy" id="1342794"/>
    <lineage>
        <taxon>Bacteria</taxon>
        <taxon>Pseudomonadati</taxon>
        <taxon>Pseudomonadota</taxon>
        <taxon>Gammaproteobacteria</taxon>
        <taxon>Vibrionales</taxon>
        <taxon>Vibrionaceae</taxon>
        <taxon>Photobacterium</taxon>
    </lineage>
</organism>
<name>A0A2T3P0C4_9GAMM</name>
<dbReference type="InterPro" id="IPR016174">
    <property type="entry name" value="Di-haem_cyt_TM"/>
</dbReference>
<evidence type="ECO:0000256" key="5">
    <source>
        <dbReference type="ARBA" id="ARBA00023136"/>
    </source>
</evidence>
<keyword evidence="9" id="KW-1185">Reference proteome</keyword>
<keyword evidence="4 6" id="KW-1133">Transmembrane helix</keyword>
<accession>A0A2T3P0C4</accession>
<keyword evidence="5 6" id="KW-0472">Membrane</keyword>
<evidence type="ECO:0000256" key="1">
    <source>
        <dbReference type="ARBA" id="ARBA00004651"/>
    </source>
</evidence>
<dbReference type="Proteomes" id="UP000241771">
    <property type="component" value="Unassembled WGS sequence"/>
</dbReference>
<gene>
    <name evidence="8" type="ORF">C9I98_01310</name>
</gene>
<dbReference type="InterPro" id="IPR011577">
    <property type="entry name" value="Cyt_b561_bac/Ni-Hgenase"/>
</dbReference>
<evidence type="ECO:0000313" key="9">
    <source>
        <dbReference type="Proteomes" id="UP000241771"/>
    </source>
</evidence>
<dbReference type="GO" id="GO:0020037">
    <property type="term" value="F:heme binding"/>
    <property type="evidence" value="ECO:0007669"/>
    <property type="project" value="TreeGrafter"/>
</dbReference>
<dbReference type="PANTHER" id="PTHR30485:SF2">
    <property type="entry name" value="BLL0597 PROTEIN"/>
    <property type="match status" value="1"/>
</dbReference>